<sequence length="134" mass="14520">MDELRQQLFQFTKENPFNKMMNLEVTELKPGESCIEITVNTNHLNPRGKLHGGVISALADTAMGVAIRTLGKAGVTVNLNTNFIAPGNPGDRVVARGKVVHEGSTLISAECTLTRGEDILARSTGVWFIVQDTN</sequence>
<reference evidence="3 4" key="1">
    <citation type="submission" date="2007-03" db="EMBL/GenBank/DDBJ databases">
        <title>Complete sequence of Desulfotomaculum reducens MI-1.</title>
        <authorList>
            <consortium name="US DOE Joint Genome Institute"/>
            <person name="Copeland A."/>
            <person name="Lucas S."/>
            <person name="Lapidus A."/>
            <person name="Barry K."/>
            <person name="Detter J.C."/>
            <person name="Glavina del Rio T."/>
            <person name="Hammon N."/>
            <person name="Israni S."/>
            <person name="Dalin E."/>
            <person name="Tice H."/>
            <person name="Pitluck S."/>
            <person name="Sims D."/>
            <person name="Brettin T."/>
            <person name="Bruce D."/>
            <person name="Han C."/>
            <person name="Tapia R."/>
            <person name="Schmutz J."/>
            <person name="Larimer F."/>
            <person name="Land M."/>
            <person name="Hauser L."/>
            <person name="Kyrpides N."/>
            <person name="Kim E."/>
            <person name="Tebo B.M."/>
            <person name="Richardson P."/>
        </authorList>
    </citation>
    <scope>NUCLEOTIDE SEQUENCE [LARGE SCALE GENOMIC DNA]</scope>
    <source>
        <strain evidence="3 4">MI-1</strain>
    </source>
</reference>
<gene>
    <name evidence="3" type="ordered locus">Dred_0152</name>
</gene>
<keyword evidence="1" id="KW-0378">Hydrolase</keyword>
<dbReference type="PANTHER" id="PTHR42856:SF1">
    <property type="entry name" value="ACYL-COENZYME A THIOESTERASE PAAI"/>
    <property type="match status" value="1"/>
</dbReference>
<dbReference type="CDD" id="cd03443">
    <property type="entry name" value="PaaI_thioesterase"/>
    <property type="match status" value="1"/>
</dbReference>
<keyword evidence="4" id="KW-1185">Reference proteome</keyword>
<dbReference type="PANTHER" id="PTHR42856">
    <property type="entry name" value="ACYL-COENZYME A THIOESTERASE PAAI"/>
    <property type="match status" value="1"/>
</dbReference>
<proteinExistence type="predicted"/>
<dbReference type="Pfam" id="PF03061">
    <property type="entry name" value="4HBT"/>
    <property type="match status" value="1"/>
</dbReference>
<protein>
    <submittedName>
        <fullName evidence="3">Thioesterase superfamily protein</fullName>
    </submittedName>
</protein>
<evidence type="ECO:0000256" key="1">
    <source>
        <dbReference type="ARBA" id="ARBA00022801"/>
    </source>
</evidence>
<dbReference type="OrthoDB" id="328435at2"/>
<dbReference type="InterPro" id="IPR003736">
    <property type="entry name" value="PAAI_dom"/>
</dbReference>
<dbReference type="HOGENOM" id="CLU_089876_11_1_9"/>
<name>A4J0U8_DESRM</name>
<dbReference type="InterPro" id="IPR006683">
    <property type="entry name" value="Thioestr_dom"/>
</dbReference>
<evidence type="ECO:0000313" key="3">
    <source>
        <dbReference type="EMBL" id="ABO48701.1"/>
    </source>
</evidence>
<evidence type="ECO:0000259" key="2">
    <source>
        <dbReference type="Pfam" id="PF03061"/>
    </source>
</evidence>
<dbReference type="Gene3D" id="3.10.129.10">
    <property type="entry name" value="Hotdog Thioesterase"/>
    <property type="match status" value="1"/>
</dbReference>
<dbReference type="STRING" id="349161.Dred_0152"/>
<dbReference type="NCBIfam" id="TIGR00369">
    <property type="entry name" value="unchar_dom_1"/>
    <property type="match status" value="1"/>
</dbReference>
<dbReference type="AlphaFoldDB" id="A4J0U8"/>
<evidence type="ECO:0000313" key="4">
    <source>
        <dbReference type="Proteomes" id="UP000001556"/>
    </source>
</evidence>
<dbReference type="Proteomes" id="UP000001556">
    <property type="component" value="Chromosome"/>
</dbReference>
<dbReference type="InterPro" id="IPR029069">
    <property type="entry name" value="HotDog_dom_sf"/>
</dbReference>
<dbReference type="GO" id="GO:0016289">
    <property type="term" value="F:acyl-CoA hydrolase activity"/>
    <property type="evidence" value="ECO:0007669"/>
    <property type="project" value="UniProtKB-ARBA"/>
</dbReference>
<accession>A4J0U8</accession>
<dbReference type="SUPFAM" id="SSF54637">
    <property type="entry name" value="Thioesterase/thiol ester dehydrase-isomerase"/>
    <property type="match status" value="1"/>
</dbReference>
<dbReference type="eggNOG" id="COG2050">
    <property type="taxonomic scope" value="Bacteria"/>
</dbReference>
<feature type="domain" description="Thioesterase" evidence="2">
    <location>
        <begin position="48"/>
        <end position="119"/>
    </location>
</feature>
<dbReference type="KEGG" id="drm:Dred_0152"/>
<dbReference type="EMBL" id="CP000612">
    <property type="protein sequence ID" value="ABO48701.1"/>
    <property type="molecule type" value="Genomic_DNA"/>
</dbReference>
<dbReference type="InterPro" id="IPR052723">
    <property type="entry name" value="Acyl-CoA_thioesterase_PaaI"/>
</dbReference>
<organism evidence="3 4">
    <name type="scientific">Desulforamulus reducens (strain ATCC BAA-1160 / DSM 100696 / MI-1)</name>
    <name type="common">Desulfotomaculum reducens</name>
    <dbReference type="NCBI Taxonomy" id="349161"/>
    <lineage>
        <taxon>Bacteria</taxon>
        <taxon>Bacillati</taxon>
        <taxon>Bacillota</taxon>
        <taxon>Clostridia</taxon>
        <taxon>Eubacteriales</taxon>
        <taxon>Peptococcaceae</taxon>
        <taxon>Desulforamulus</taxon>
    </lineage>
</organism>
<dbReference type="RefSeq" id="WP_011876542.1">
    <property type="nucleotide sequence ID" value="NC_009253.1"/>
</dbReference>